<dbReference type="Proteomes" id="UP000735302">
    <property type="component" value="Unassembled WGS sequence"/>
</dbReference>
<dbReference type="AlphaFoldDB" id="A0AAV4BJT6"/>
<dbReference type="EMBL" id="BLXT01005052">
    <property type="protein sequence ID" value="GFO19179.1"/>
    <property type="molecule type" value="Genomic_DNA"/>
</dbReference>
<evidence type="ECO:0000256" key="1">
    <source>
        <dbReference type="SAM" id="MobiDB-lite"/>
    </source>
</evidence>
<reference evidence="2 3" key="1">
    <citation type="journal article" date="2021" name="Elife">
        <title>Chloroplast acquisition without the gene transfer in kleptoplastic sea slugs, Plakobranchus ocellatus.</title>
        <authorList>
            <person name="Maeda T."/>
            <person name="Takahashi S."/>
            <person name="Yoshida T."/>
            <person name="Shimamura S."/>
            <person name="Takaki Y."/>
            <person name="Nagai Y."/>
            <person name="Toyoda A."/>
            <person name="Suzuki Y."/>
            <person name="Arimoto A."/>
            <person name="Ishii H."/>
            <person name="Satoh N."/>
            <person name="Nishiyama T."/>
            <person name="Hasebe M."/>
            <person name="Maruyama T."/>
            <person name="Minagawa J."/>
            <person name="Obokata J."/>
            <person name="Shigenobu S."/>
        </authorList>
    </citation>
    <scope>NUCLEOTIDE SEQUENCE [LARGE SCALE GENOMIC DNA]</scope>
</reference>
<proteinExistence type="predicted"/>
<keyword evidence="3" id="KW-1185">Reference proteome</keyword>
<accession>A0AAV4BJT6</accession>
<name>A0AAV4BJT6_9GAST</name>
<sequence length="154" mass="16749">MVTCKEIRDGWCVQQARNLRGNHKKGDLRLSGPQSGQGAGGGAQTRDRRVPADLRADSLATVPPTPTPTPTPIRQRQLQFLGHICRHSSFKHLAITGKIEGNHSRQRITFIKSLNSWAIGNGSNISLTRLLRAGLSGGTCSSMCVLDRAPKEED</sequence>
<feature type="region of interest" description="Disordered" evidence="1">
    <location>
        <begin position="23"/>
        <end position="49"/>
    </location>
</feature>
<organism evidence="2 3">
    <name type="scientific">Plakobranchus ocellatus</name>
    <dbReference type="NCBI Taxonomy" id="259542"/>
    <lineage>
        <taxon>Eukaryota</taxon>
        <taxon>Metazoa</taxon>
        <taxon>Spiralia</taxon>
        <taxon>Lophotrochozoa</taxon>
        <taxon>Mollusca</taxon>
        <taxon>Gastropoda</taxon>
        <taxon>Heterobranchia</taxon>
        <taxon>Euthyneura</taxon>
        <taxon>Panpulmonata</taxon>
        <taxon>Sacoglossa</taxon>
        <taxon>Placobranchoidea</taxon>
        <taxon>Plakobranchidae</taxon>
        <taxon>Plakobranchus</taxon>
    </lineage>
</organism>
<protein>
    <submittedName>
        <fullName evidence="2">Uncharacterized protein</fullName>
    </submittedName>
</protein>
<gene>
    <name evidence="2" type="ORF">PoB_004568400</name>
</gene>
<comment type="caution">
    <text evidence="2">The sequence shown here is derived from an EMBL/GenBank/DDBJ whole genome shotgun (WGS) entry which is preliminary data.</text>
</comment>
<evidence type="ECO:0000313" key="2">
    <source>
        <dbReference type="EMBL" id="GFO19179.1"/>
    </source>
</evidence>
<evidence type="ECO:0000313" key="3">
    <source>
        <dbReference type="Proteomes" id="UP000735302"/>
    </source>
</evidence>